<name>A0ABR4EIM7_9PEZI</name>
<dbReference type="Proteomes" id="UP001600888">
    <property type="component" value="Unassembled WGS sequence"/>
</dbReference>
<organism evidence="1 2">
    <name type="scientific">Diaporthe vaccinii</name>
    <dbReference type="NCBI Taxonomy" id="105482"/>
    <lineage>
        <taxon>Eukaryota</taxon>
        <taxon>Fungi</taxon>
        <taxon>Dikarya</taxon>
        <taxon>Ascomycota</taxon>
        <taxon>Pezizomycotina</taxon>
        <taxon>Sordariomycetes</taxon>
        <taxon>Sordariomycetidae</taxon>
        <taxon>Diaporthales</taxon>
        <taxon>Diaporthaceae</taxon>
        <taxon>Diaporthe</taxon>
        <taxon>Diaporthe eres species complex</taxon>
    </lineage>
</organism>
<evidence type="ECO:0000313" key="2">
    <source>
        <dbReference type="Proteomes" id="UP001600888"/>
    </source>
</evidence>
<protein>
    <submittedName>
        <fullName evidence="1">Uncharacterized protein</fullName>
    </submittedName>
</protein>
<reference evidence="1 2" key="1">
    <citation type="submission" date="2024-03" db="EMBL/GenBank/DDBJ databases">
        <title>A high-quality draft genome sequence of Diaporthe vaccinii, a causative agent of upright dieback and viscid rot disease in cranberry plants.</title>
        <authorList>
            <person name="Sarrasin M."/>
            <person name="Lang B.F."/>
            <person name="Burger G."/>
        </authorList>
    </citation>
    <scope>NUCLEOTIDE SEQUENCE [LARGE SCALE GENOMIC DNA]</scope>
    <source>
        <strain evidence="1 2">IS7</strain>
    </source>
</reference>
<gene>
    <name evidence="1" type="ORF">FJTKL_11076</name>
</gene>
<proteinExistence type="predicted"/>
<sequence length="159" mass="17813">MASSKQAIIISAWPCTGKTAFAQTWTRHRVFDIDSSAYDLKSSAGTKKYVEDIIARARASTDAIVLISSHADVRQLLKDQGLKYLAVSVDDLEDWKERQEARVTGENDLAQLGLLKKGVTEWDTWKKREDGEGLNKVTLGRGQYLLSPDVVEEIFKLVK</sequence>
<comment type="caution">
    <text evidence="1">The sequence shown here is derived from an EMBL/GenBank/DDBJ whole genome shotgun (WGS) entry which is preliminary data.</text>
</comment>
<evidence type="ECO:0000313" key="1">
    <source>
        <dbReference type="EMBL" id="KAL2282255.1"/>
    </source>
</evidence>
<accession>A0ABR4EIM7</accession>
<keyword evidence="2" id="KW-1185">Reference proteome</keyword>
<dbReference type="EMBL" id="JBAWTH010000051">
    <property type="protein sequence ID" value="KAL2282255.1"/>
    <property type="molecule type" value="Genomic_DNA"/>
</dbReference>